<sequence length="403" mass="43967">MVTQKRDLRTGRTIWQEKRLPSVPAKSLKHDVETDILIIGAGISGGMIAEALAADGHKVMIVDRRGPLKGSTAASTALIQYEIDTPLTKLARSIGMANAIRAWRRSVLAVHSLAAKAQELGGGDEFIPRSSLYLSGDELNADALIKEGQARRLAGIETTILTRAQLKSRFNIKREAALLGYDNRAADPRQLAALFLNEAVRHGADIRAKVEIVDVEAKRSGIRAMTKSGCEIRCKRLVFATGYEVPKGMPPDGHRIVSTYAIATVPQPRKLWPEQCFIWEASDPYLYLRTTRKGAIICGGEDESFSDAEIRDQLLPAKTATLRKKLGKLLPNISTEVEHAWTGSFGTTDTGLPLIGEIPGMANCWAALGYGGNGITYSRIAADLIRAAFSGQEDPDADLYRFR</sequence>
<reference evidence="3" key="2">
    <citation type="submission" date="2020-09" db="EMBL/GenBank/DDBJ databases">
        <authorList>
            <person name="Sun Q."/>
            <person name="Sedlacek I."/>
        </authorList>
    </citation>
    <scope>NUCLEOTIDE SEQUENCE</scope>
    <source>
        <strain evidence="3">CCM 7684</strain>
    </source>
</reference>
<dbReference type="SUPFAM" id="SSF51905">
    <property type="entry name" value="FAD/NAD(P)-binding domain"/>
    <property type="match status" value="1"/>
</dbReference>
<keyword evidence="4" id="KW-1185">Reference proteome</keyword>
<dbReference type="RefSeq" id="WP_188409194.1">
    <property type="nucleotide sequence ID" value="NZ_BMCP01000002.1"/>
</dbReference>
<gene>
    <name evidence="3" type="ORF">GCM10007276_15480</name>
</gene>
<dbReference type="GO" id="GO:0005737">
    <property type="term" value="C:cytoplasm"/>
    <property type="evidence" value="ECO:0007669"/>
    <property type="project" value="TreeGrafter"/>
</dbReference>
<dbReference type="Gene3D" id="3.50.50.60">
    <property type="entry name" value="FAD/NAD(P)-binding domain"/>
    <property type="match status" value="1"/>
</dbReference>
<name>A0A8J2VVH5_9RHOB</name>
<dbReference type="PANTHER" id="PTHR13847:SF201">
    <property type="entry name" value="PUTATIBE OXIDOREDUCTASE"/>
    <property type="match status" value="1"/>
</dbReference>
<protein>
    <submittedName>
        <fullName evidence="3">FAD-dependent oxidoreductase</fullName>
    </submittedName>
</protein>
<dbReference type="EMBL" id="BMCP01000002">
    <property type="protein sequence ID" value="GGE39025.1"/>
    <property type="molecule type" value="Genomic_DNA"/>
</dbReference>
<organism evidence="3 4">
    <name type="scientific">Agaricicola taiwanensis</name>
    <dbReference type="NCBI Taxonomy" id="591372"/>
    <lineage>
        <taxon>Bacteria</taxon>
        <taxon>Pseudomonadati</taxon>
        <taxon>Pseudomonadota</taxon>
        <taxon>Alphaproteobacteria</taxon>
        <taxon>Rhodobacterales</taxon>
        <taxon>Paracoccaceae</taxon>
        <taxon>Agaricicola</taxon>
    </lineage>
</organism>
<dbReference type="AlphaFoldDB" id="A0A8J2VVH5"/>
<accession>A0A8J2VVH5</accession>
<comment type="caution">
    <text evidence="3">The sequence shown here is derived from an EMBL/GenBank/DDBJ whole genome shotgun (WGS) entry which is preliminary data.</text>
</comment>
<feature type="domain" description="FAD dependent oxidoreductase" evidence="2">
    <location>
        <begin position="35"/>
        <end position="385"/>
    </location>
</feature>
<evidence type="ECO:0000313" key="3">
    <source>
        <dbReference type="EMBL" id="GGE39025.1"/>
    </source>
</evidence>
<evidence type="ECO:0000256" key="1">
    <source>
        <dbReference type="ARBA" id="ARBA00023002"/>
    </source>
</evidence>
<evidence type="ECO:0000313" key="4">
    <source>
        <dbReference type="Proteomes" id="UP000602745"/>
    </source>
</evidence>
<dbReference type="GO" id="GO:0016491">
    <property type="term" value="F:oxidoreductase activity"/>
    <property type="evidence" value="ECO:0007669"/>
    <property type="project" value="UniProtKB-KW"/>
</dbReference>
<dbReference type="Proteomes" id="UP000602745">
    <property type="component" value="Unassembled WGS sequence"/>
</dbReference>
<dbReference type="Gene3D" id="3.30.9.10">
    <property type="entry name" value="D-Amino Acid Oxidase, subunit A, domain 2"/>
    <property type="match status" value="1"/>
</dbReference>
<dbReference type="PANTHER" id="PTHR13847">
    <property type="entry name" value="SARCOSINE DEHYDROGENASE-RELATED"/>
    <property type="match status" value="1"/>
</dbReference>
<proteinExistence type="predicted"/>
<reference evidence="3" key="1">
    <citation type="journal article" date="2014" name="Int. J. Syst. Evol. Microbiol.">
        <title>Complete genome sequence of Corynebacterium casei LMG S-19264T (=DSM 44701T), isolated from a smear-ripened cheese.</title>
        <authorList>
            <consortium name="US DOE Joint Genome Institute (JGI-PGF)"/>
            <person name="Walter F."/>
            <person name="Albersmeier A."/>
            <person name="Kalinowski J."/>
            <person name="Ruckert C."/>
        </authorList>
    </citation>
    <scope>NUCLEOTIDE SEQUENCE</scope>
    <source>
        <strain evidence="3">CCM 7684</strain>
    </source>
</reference>
<dbReference type="InterPro" id="IPR006076">
    <property type="entry name" value="FAD-dep_OxRdtase"/>
</dbReference>
<keyword evidence="1" id="KW-0560">Oxidoreductase</keyword>
<dbReference type="Pfam" id="PF01266">
    <property type="entry name" value="DAO"/>
    <property type="match status" value="1"/>
</dbReference>
<dbReference type="InterPro" id="IPR036188">
    <property type="entry name" value="FAD/NAD-bd_sf"/>
</dbReference>
<evidence type="ECO:0000259" key="2">
    <source>
        <dbReference type="Pfam" id="PF01266"/>
    </source>
</evidence>